<dbReference type="SUPFAM" id="SSF109715">
    <property type="entry name" value="DEK C-terminal domain"/>
    <property type="match status" value="1"/>
</dbReference>
<evidence type="ECO:0000313" key="5">
    <source>
        <dbReference type="Proteomes" id="UP000033647"/>
    </source>
</evidence>
<dbReference type="SUPFAM" id="SSF47592">
    <property type="entry name" value="SWIB/MDM2 domain"/>
    <property type="match status" value="1"/>
</dbReference>
<dbReference type="OrthoDB" id="10251073at2759"/>
<feature type="compositionally biased region" description="Low complexity" evidence="1">
    <location>
        <begin position="85"/>
        <end position="98"/>
    </location>
</feature>
<feature type="domain" description="DEK-C" evidence="3">
    <location>
        <begin position="7"/>
        <end position="62"/>
    </location>
</feature>
<name>A0A0F4G460_9PEZI</name>
<gene>
    <name evidence="4" type="ORF">TI39_contig5927g00003</name>
</gene>
<comment type="caution">
    <text evidence="4">The sequence shown here is derived from an EMBL/GenBank/DDBJ whole genome shotgun (WGS) entry which is preliminary data.</text>
</comment>
<dbReference type="Pfam" id="PF02201">
    <property type="entry name" value="SWIB"/>
    <property type="match status" value="1"/>
</dbReference>
<dbReference type="Proteomes" id="UP000033647">
    <property type="component" value="Unassembled WGS sequence"/>
</dbReference>
<dbReference type="PANTHER" id="PTHR13844">
    <property type="entry name" value="SWI/SNF-RELATED MATRIX-ASSOCIATED ACTIN-DEPENDENT REGULATOR OF CHROMATIN SUBFAMILY D"/>
    <property type="match status" value="1"/>
</dbReference>
<feature type="region of interest" description="Disordered" evidence="1">
    <location>
        <begin position="66"/>
        <end position="214"/>
    </location>
</feature>
<feature type="domain" description="DM2" evidence="2">
    <location>
        <begin position="210"/>
        <end position="287"/>
    </location>
</feature>
<dbReference type="InterPro" id="IPR003121">
    <property type="entry name" value="SWIB_MDM2_domain"/>
</dbReference>
<reference evidence="4 5" key="1">
    <citation type="submission" date="2015-03" db="EMBL/GenBank/DDBJ databases">
        <title>RNA-seq based gene annotation and comparative genomics of four Zymoseptoria species reveal species-specific pathogenicity related genes and transposable element activity.</title>
        <authorList>
            <person name="Grandaubert J."/>
            <person name="Bhattacharyya A."/>
            <person name="Stukenbrock E.H."/>
        </authorList>
    </citation>
    <scope>NUCLEOTIDE SEQUENCE [LARGE SCALE GENOMIC DNA]</scope>
    <source>
        <strain evidence="4 5">Zb18110</strain>
    </source>
</reference>
<dbReference type="Gene3D" id="1.10.245.10">
    <property type="entry name" value="SWIB/MDM2 domain"/>
    <property type="match status" value="1"/>
</dbReference>
<feature type="compositionally biased region" description="Basic residues" evidence="1">
    <location>
        <begin position="165"/>
        <end position="183"/>
    </location>
</feature>
<feature type="compositionally biased region" description="Polar residues" evidence="1">
    <location>
        <begin position="152"/>
        <end position="164"/>
    </location>
</feature>
<evidence type="ECO:0000259" key="2">
    <source>
        <dbReference type="PROSITE" id="PS51925"/>
    </source>
</evidence>
<dbReference type="Pfam" id="PF08766">
    <property type="entry name" value="DEK_C"/>
    <property type="match status" value="1"/>
</dbReference>
<dbReference type="STRING" id="1047168.A0A0F4G460"/>
<dbReference type="PROSITE" id="PS51998">
    <property type="entry name" value="DEK_C"/>
    <property type="match status" value="1"/>
</dbReference>
<dbReference type="EMBL" id="LAFY01005882">
    <property type="protein sequence ID" value="KJX92079.1"/>
    <property type="molecule type" value="Genomic_DNA"/>
</dbReference>
<dbReference type="AlphaFoldDB" id="A0A0F4G460"/>
<dbReference type="CDD" id="cd10567">
    <property type="entry name" value="SWIB-MDM2_like"/>
    <property type="match status" value="1"/>
</dbReference>
<dbReference type="InterPro" id="IPR036885">
    <property type="entry name" value="SWIB_MDM2_dom_sf"/>
</dbReference>
<dbReference type="SMART" id="SM00151">
    <property type="entry name" value="SWIB"/>
    <property type="match status" value="1"/>
</dbReference>
<organism evidence="4 5">
    <name type="scientific">Zymoseptoria brevis</name>
    <dbReference type="NCBI Taxonomy" id="1047168"/>
    <lineage>
        <taxon>Eukaryota</taxon>
        <taxon>Fungi</taxon>
        <taxon>Dikarya</taxon>
        <taxon>Ascomycota</taxon>
        <taxon>Pezizomycotina</taxon>
        <taxon>Dothideomycetes</taxon>
        <taxon>Dothideomycetidae</taxon>
        <taxon>Mycosphaerellales</taxon>
        <taxon>Mycosphaerellaceae</taxon>
        <taxon>Zymoseptoria</taxon>
    </lineage>
</organism>
<dbReference type="InterPro" id="IPR019835">
    <property type="entry name" value="SWIB_domain"/>
</dbReference>
<dbReference type="Gene3D" id="1.10.10.60">
    <property type="entry name" value="Homeodomain-like"/>
    <property type="match status" value="1"/>
</dbReference>
<dbReference type="PROSITE" id="PS51925">
    <property type="entry name" value="SWIB_MDM2"/>
    <property type="match status" value="1"/>
</dbReference>
<keyword evidence="5" id="KW-1185">Reference proteome</keyword>
<evidence type="ECO:0000313" key="4">
    <source>
        <dbReference type="EMBL" id="KJX92079.1"/>
    </source>
</evidence>
<protein>
    <submittedName>
        <fullName evidence="4">SWIB/MDM2 domain-containing protein</fullName>
    </submittedName>
</protein>
<dbReference type="InterPro" id="IPR014876">
    <property type="entry name" value="DEK_C"/>
</dbReference>
<proteinExistence type="predicted"/>
<accession>A0A0F4G460</accession>
<evidence type="ECO:0000259" key="3">
    <source>
        <dbReference type="PROSITE" id="PS51998"/>
    </source>
</evidence>
<sequence>MASQLAPEQAASYSAIIDGILAKSDLNTVSAKSIRKGLQAKVDYDLAPQKTLITALIMERFDKFQSGNGVTAPEPAPTANGITKSADGNDGASSAAASPPVTGSKRKASSESDLSDVKDDSPVPKKVKKSKAPTSGDVESDEKMAARLQAELNAQMSSRATRGGNTKRKTPAKKVTKSKKKSAAKIGAEDDSDLEGGSGVEKPEKEKKGGFHKPMHLSEPLAAMLGENQLSRPQTVKRIWAYVKERDLQEPTDKRQINCDEAMRAVFKSDKVHMFTMNKLLVQHLWPVEEADLVAAS</sequence>
<evidence type="ECO:0000256" key="1">
    <source>
        <dbReference type="SAM" id="MobiDB-lite"/>
    </source>
</evidence>